<dbReference type="SUPFAM" id="SSF82866">
    <property type="entry name" value="Multidrug efflux transporter AcrB transmembrane domain"/>
    <property type="match status" value="2"/>
</dbReference>
<evidence type="ECO:0000256" key="3">
    <source>
        <dbReference type="ARBA" id="ARBA00022448"/>
    </source>
</evidence>
<dbReference type="NCBIfam" id="NF000282">
    <property type="entry name" value="RND_permease_1"/>
    <property type="match status" value="1"/>
</dbReference>
<keyword evidence="5" id="KW-0997">Cell inner membrane</keyword>
<dbReference type="PANTHER" id="PTHR32063:SF13">
    <property type="entry name" value="MULTIDRUG EFFLUX PUMP SUBUNIT ACRB-RELATED"/>
    <property type="match status" value="1"/>
</dbReference>
<comment type="similarity">
    <text evidence="2">Belongs to the resistance-nodulation-cell division (RND) (TC 2.A.6) family.</text>
</comment>
<dbReference type="GO" id="GO:0005886">
    <property type="term" value="C:plasma membrane"/>
    <property type="evidence" value="ECO:0007669"/>
    <property type="project" value="UniProtKB-SubCell"/>
</dbReference>
<evidence type="ECO:0000256" key="4">
    <source>
        <dbReference type="ARBA" id="ARBA00022475"/>
    </source>
</evidence>
<feature type="transmembrane region" description="Helical" evidence="9">
    <location>
        <begin position="12"/>
        <end position="31"/>
    </location>
</feature>
<dbReference type="Proteomes" id="UP000066284">
    <property type="component" value="Chromosome 1"/>
</dbReference>
<evidence type="ECO:0000256" key="8">
    <source>
        <dbReference type="ARBA" id="ARBA00023136"/>
    </source>
</evidence>
<evidence type="ECO:0000313" key="11">
    <source>
        <dbReference type="Proteomes" id="UP000066284"/>
    </source>
</evidence>
<evidence type="ECO:0000313" key="10">
    <source>
        <dbReference type="EMBL" id="CUQ65141.1"/>
    </source>
</evidence>
<feature type="transmembrane region" description="Helical" evidence="9">
    <location>
        <begin position="472"/>
        <end position="499"/>
    </location>
</feature>
<feature type="transmembrane region" description="Helical" evidence="9">
    <location>
        <begin position="342"/>
        <end position="361"/>
    </location>
</feature>
<dbReference type="Gene3D" id="3.30.70.1320">
    <property type="entry name" value="Multidrug efflux transporter AcrB pore domain like"/>
    <property type="match status" value="1"/>
</dbReference>
<dbReference type="GO" id="GO:0042910">
    <property type="term" value="F:xenobiotic transmembrane transporter activity"/>
    <property type="evidence" value="ECO:0007669"/>
    <property type="project" value="TreeGrafter"/>
</dbReference>
<feature type="transmembrane region" description="Helical" evidence="9">
    <location>
        <begin position="395"/>
        <end position="415"/>
    </location>
</feature>
<keyword evidence="3" id="KW-0813">Transport</keyword>
<dbReference type="InterPro" id="IPR027463">
    <property type="entry name" value="AcrB_DN_DC_subdom"/>
</dbReference>
<dbReference type="Pfam" id="PF00873">
    <property type="entry name" value="ACR_tran"/>
    <property type="match status" value="1"/>
</dbReference>
<dbReference type="AlphaFoldDB" id="A0A0S4KMK0"/>
<dbReference type="Gene3D" id="3.30.70.1430">
    <property type="entry name" value="Multidrug efflux transporter AcrB pore domain"/>
    <property type="match status" value="2"/>
</dbReference>
<evidence type="ECO:0000256" key="2">
    <source>
        <dbReference type="ARBA" id="ARBA00010942"/>
    </source>
</evidence>
<keyword evidence="8 9" id="KW-0472">Membrane</keyword>
<proteinExistence type="inferred from homology"/>
<dbReference type="GO" id="GO:0009636">
    <property type="term" value="P:response to toxic substance"/>
    <property type="evidence" value="ECO:0007669"/>
    <property type="project" value="UniProtKB-ARBA"/>
</dbReference>
<keyword evidence="6 9" id="KW-0812">Transmembrane</keyword>
<evidence type="ECO:0000256" key="9">
    <source>
        <dbReference type="SAM" id="Phobius"/>
    </source>
</evidence>
<dbReference type="SUPFAM" id="SSF82693">
    <property type="entry name" value="Multidrug efflux transporter AcrB pore domain, PN1, PN2, PC1 and PC2 subdomains"/>
    <property type="match status" value="3"/>
</dbReference>
<comment type="subcellular location">
    <subcellularLocation>
        <location evidence="1">Cell inner membrane</location>
        <topology evidence="1">Multi-pass membrane protein</topology>
    </subcellularLocation>
</comment>
<accession>A0A0S4KMK0</accession>
<feature type="transmembrane region" description="Helical" evidence="9">
    <location>
        <begin position="1003"/>
        <end position="1029"/>
    </location>
</feature>
<dbReference type="EMBL" id="LN885086">
    <property type="protein sequence ID" value="CUQ65141.1"/>
    <property type="molecule type" value="Genomic_DNA"/>
</dbReference>
<keyword evidence="11" id="KW-1185">Reference proteome</keyword>
<sequence length="1049" mass="114573">MISHTFIDRPITASVVSIVIVVMGLLAMRFLPIAQFPEITPPVVQIDADYPGASAEVAAEAVARPIEVTLPGVDNLLYFESTSSNDGHVSIKLTFEIGTDPDMAQVQTQNRQKLAEPQLPPEVVRQGISVKKLSPDLVIVIALKSTDPTHDAVYLSNYATLRLVDDLKRVKGVGDALVFGQQQYSMRIILNPILMARLDLTPSDIINTIREQNRDYPAGTIGREPAPKGTELTIPIITKGRLTDVKEFEELIVRALPDGSLVRLKDVARVELGAQSYSLEGRWNSKPTTFILTFLAPGANALDTVRRTREQMDELAKHFPPGMSYDVPYDTTRFIEISIKEVVKTLGEAMMLVVLVVYLFLQSWRATVIPILAVPVSLIGTFIGLAALGFSINTITLFGMVLAIGIVVDDAIVVVENVERHMREDRLSPKEAAKRAMTEVTTPIISIVLVLVSVFVPVGFIGGVTGALYKEFAATIAISVTVSGFVALTLSPALCAVVLTHHPGERSWFWRFFDRVFGRAQQGYAWSVGKLVARPVLVMLTFGGLVTLSVGLFERLPQSFLPEEDQGYFIVVAQLPDGASKQRTDAVLERVERFFQAIPAVHSTDALSGQNFVFGTRGPNAATMFVPLVLWDERPEPQYHAKAMVGAAYGEFAKIPEALLLAFNPPPIRGVGVVGGFSAQLQDPTGGDFKQFAAVAQQFVERAQQEPAIGRIGTNFRVSSPRLFAHVNRERAKALGIPISDIFDTLQAYFGTFYINDFVKFGRVYHVQTEADEEYRSTPQDLSKVYVRARNARGTYMVPLDTVVTTEFQSGPDPVNHFNGYNTALVLGAAAPGYSSGQALDALDRVAKEVLVPQGYAIDWSNISFQERRAGGQSGQVFAIGLLMVFLVLAAQFESWVVPFAVILAVPFAVFGALTAVWLRGFENDIYFQIGLVTLIGLSAKNAILIVEFANTRYEAGRPLIEAAIEGARLRFRPIIMTSMAFIFGMFPLVIAKGAGAASRQSIGTGVLGGMLSATFLAIFFVPLFYVLLKKLSGRRPQSAPSLSAERTS</sequence>
<dbReference type="SUPFAM" id="SSF82714">
    <property type="entry name" value="Multidrug efflux transporter AcrB TolC docking domain, DN and DC subdomains"/>
    <property type="match status" value="2"/>
</dbReference>
<dbReference type="Gene3D" id="3.30.70.1440">
    <property type="entry name" value="Multidrug efflux transporter AcrB pore domain"/>
    <property type="match status" value="1"/>
</dbReference>
<dbReference type="STRING" id="1715989.NITINOP_0165"/>
<evidence type="ECO:0000256" key="1">
    <source>
        <dbReference type="ARBA" id="ARBA00004429"/>
    </source>
</evidence>
<dbReference type="FunFam" id="3.30.70.1430:FF:000001">
    <property type="entry name" value="Efflux pump membrane transporter"/>
    <property type="match status" value="1"/>
</dbReference>
<gene>
    <name evidence="10" type="primary">acrB</name>
    <name evidence="10" type="ORF">NITINOP_0165</name>
</gene>
<dbReference type="PANTHER" id="PTHR32063">
    <property type="match status" value="1"/>
</dbReference>
<feature type="transmembrane region" description="Helical" evidence="9">
    <location>
        <begin position="436"/>
        <end position="460"/>
    </location>
</feature>
<feature type="transmembrane region" description="Helical" evidence="9">
    <location>
        <begin position="926"/>
        <end position="951"/>
    </location>
</feature>
<dbReference type="Gene3D" id="1.20.1640.10">
    <property type="entry name" value="Multidrug efflux transporter AcrB transmembrane domain"/>
    <property type="match status" value="2"/>
</dbReference>
<dbReference type="OrthoDB" id="9759330at2"/>
<dbReference type="Gene3D" id="3.30.2090.10">
    <property type="entry name" value="Multidrug efflux transporter AcrB TolC docking domain, DN and DC subdomains"/>
    <property type="match status" value="2"/>
</dbReference>
<feature type="transmembrane region" description="Helical" evidence="9">
    <location>
        <begin position="531"/>
        <end position="553"/>
    </location>
</feature>
<feature type="transmembrane region" description="Helical" evidence="9">
    <location>
        <begin position="875"/>
        <end position="893"/>
    </location>
</feature>
<dbReference type="GO" id="GO:0015562">
    <property type="term" value="F:efflux transmembrane transporter activity"/>
    <property type="evidence" value="ECO:0007669"/>
    <property type="project" value="InterPro"/>
</dbReference>
<reference evidence="11" key="1">
    <citation type="submission" date="2015-09" db="EMBL/GenBank/DDBJ databases">
        <authorList>
            <person name="Daims H."/>
        </authorList>
    </citation>
    <scope>NUCLEOTIDE SEQUENCE [LARGE SCALE GENOMIC DNA]</scope>
</reference>
<dbReference type="InterPro" id="IPR001036">
    <property type="entry name" value="Acrflvin-R"/>
</dbReference>
<dbReference type="RefSeq" id="WP_062481908.1">
    <property type="nucleotide sequence ID" value="NZ_LN885086.1"/>
</dbReference>
<dbReference type="FunFam" id="1.20.1640.10:FF:000001">
    <property type="entry name" value="Efflux pump membrane transporter"/>
    <property type="match status" value="1"/>
</dbReference>
<evidence type="ECO:0000256" key="5">
    <source>
        <dbReference type="ARBA" id="ARBA00022519"/>
    </source>
</evidence>
<evidence type="ECO:0000256" key="6">
    <source>
        <dbReference type="ARBA" id="ARBA00022692"/>
    </source>
</evidence>
<feature type="transmembrane region" description="Helical" evidence="9">
    <location>
        <begin position="900"/>
        <end position="920"/>
    </location>
</feature>
<dbReference type="PRINTS" id="PR00702">
    <property type="entry name" value="ACRIFLAVINRP"/>
</dbReference>
<keyword evidence="7 9" id="KW-1133">Transmembrane helix</keyword>
<dbReference type="InterPro" id="IPR004764">
    <property type="entry name" value="MdtF-like"/>
</dbReference>
<protein>
    <submittedName>
        <fullName evidence="10">Multidrug efflux system protein</fullName>
    </submittedName>
</protein>
<dbReference type="NCBIfam" id="TIGR00915">
    <property type="entry name" value="2A0602"/>
    <property type="match status" value="1"/>
</dbReference>
<feature type="transmembrane region" description="Helical" evidence="9">
    <location>
        <begin position="368"/>
        <end position="389"/>
    </location>
</feature>
<dbReference type="KEGG" id="nio:NITINOP_0165"/>
<feature type="transmembrane region" description="Helical" evidence="9">
    <location>
        <begin position="972"/>
        <end position="991"/>
    </location>
</feature>
<keyword evidence="4" id="KW-1003">Cell membrane</keyword>
<evidence type="ECO:0000256" key="7">
    <source>
        <dbReference type="ARBA" id="ARBA00022989"/>
    </source>
</evidence>
<organism evidence="10 11">
    <name type="scientific">Candidatus Nitrospira inopinata</name>
    <dbReference type="NCBI Taxonomy" id="1715989"/>
    <lineage>
        <taxon>Bacteria</taxon>
        <taxon>Pseudomonadati</taxon>
        <taxon>Nitrospirota</taxon>
        <taxon>Nitrospiria</taxon>
        <taxon>Nitrospirales</taxon>
        <taxon>Nitrospiraceae</taxon>
        <taxon>Nitrospira</taxon>
    </lineage>
</organism>
<name>A0A0S4KMK0_9BACT</name>